<keyword evidence="2" id="KW-0347">Helicase</keyword>
<protein>
    <submittedName>
        <fullName evidence="2">Helicase/secretion neighborhood TadE-like protein</fullName>
    </submittedName>
</protein>
<dbReference type="NCBIfam" id="TIGR03816">
    <property type="entry name" value="tadE_like_DECH"/>
    <property type="match status" value="1"/>
</dbReference>
<gene>
    <name evidence="2" type="ORF">SAMN05421872_104164</name>
</gene>
<dbReference type="InterPro" id="IPR028087">
    <property type="entry name" value="Tad_N"/>
</dbReference>
<sequence length="115" mass="11236">MSGVRDERGSATVPALAFLGVLLLLGAALGAVAALVVAHRSAQSAADLAALAAATALAEGGDGCAAADRVAGANGAEITRCDVDGFEATVGLRVDGPRWRVLATDPEAEARAGPA</sequence>
<proteinExistence type="predicted"/>
<name>A0A1G6PV88_9ACTN</name>
<evidence type="ECO:0000313" key="3">
    <source>
        <dbReference type="Proteomes" id="UP000199034"/>
    </source>
</evidence>
<dbReference type="RefSeq" id="WP_090853972.1">
    <property type="nucleotide sequence ID" value="NZ_FMZM01000004.1"/>
</dbReference>
<keyword evidence="2" id="KW-0547">Nucleotide-binding</keyword>
<evidence type="ECO:0000313" key="2">
    <source>
        <dbReference type="EMBL" id="SDC84130.1"/>
    </source>
</evidence>
<dbReference type="EMBL" id="FMZM01000004">
    <property type="protein sequence ID" value="SDC84130.1"/>
    <property type="molecule type" value="Genomic_DNA"/>
</dbReference>
<keyword evidence="2" id="KW-0067">ATP-binding</keyword>
<dbReference type="Proteomes" id="UP000199034">
    <property type="component" value="Unassembled WGS sequence"/>
</dbReference>
<feature type="domain" description="Putative Flp pilus-assembly TadG-like N-terminal" evidence="1">
    <location>
        <begin position="9"/>
        <end position="56"/>
    </location>
</feature>
<accession>A0A1G6PV88</accession>
<dbReference type="STRING" id="1045774.SAMN05421872_104164"/>
<dbReference type="GO" id="GO:0004386">
    <property type="term" value="F:helicase activity"/>
    <property type="evidence" value="ECO:0007669"/>
    <property type="project" value="UniProtKB-KW"/>
</dbReference>
<evidence type="ECO:0000259" key="1">
    <source>
        <dbReference type="Pfam" id="PF13400"/>
    </source>
</evidence>
<dbReference type="Pfam" id="PF13400">
    <property type="entry name" value="Tad"/>
    <property type="match status" value="1"/>
</dbReference>
<keyword evidence="2" id="KW-0378">Hydrolase</keyword>
<dbReference type="InterPro" id="IPR021202">
    <property type="entry name" value="Rv3654c-like"/>
</dbReference>
<dbReference type="AlphaFoldDB" id="A0A1G6PV88"/>
<dbReference type="OrthoDB" id="3791018at2"/>
<reference evidence="2 3" key="1">
    <citation type="submission" date="2016-10" db="EMBL/GenBank/DDBJ databases">
        <authorList>
            <person name="de Groot N.N."/>
        </authorList>
    </citation>
    <scope>NUCLEOTIDE SEQUENCE [LARGE SCALE GENOMIC DNA]</scope>
    <source>
        <strain evidence="2 3">CGMCC 4.6858</strain>
    </source>
</reference>
<keyword evidence="3" id="KW-1185">Reference proteome</keyword>
<organism evidence="2 3">
    <name type="scientific">Nocardioides lianchengensis</name>
    <dbReference type="NCBI Taxonomy" id="1045774"/>
    <lineage>
        <taxon>Bacteria</taxon>
        <taxon>Bacillati</taxon>
        <taxon>Actinomycetota</taxon>
        <taxon>Actinomycetes</taxon>
        <taxon>Propionibacteriales</taxon>
        <taxon>Nocardioidaceae</taxon>
        <taxon>Nocardioides</taxon>
    </lineage>
</organism>